<evidence type="ECO:0000313" key="1">
    <source>
        <dbReference type="EMBL" id="TDE12985.1"/>
    </source>
</evidence>
<dbReference type="Proteomes" id="UP000294739">
    <property type="component" value="Unassembled WGS sequence"/>
</dbReference>
<proteinExistence type="predicted"/>
<gene>
    <name evidence="1" type="ORF">E1269_06195</name>
</gene>
<evidence type="ECO:0008006" key="3">
    <source>
        <dbReference type="Google" id="ProtNLM"/>
    </source>
</evidence>
<keyword evidence="2" id="KW-1185">Reference proteome</keyword>
<evidence type="ECO:0000313" key="2">
    <source>
        <dbReference type="Proteomes" id="UP000294739"/>
    </source>
</evidence>
<accession>A0A4R5DPS5</accession>
<dbReference type="RefSeq" id="WP_131892473.1">
    <property type="nucleotide sequence ID" value="NZ_SMKZ01000006.1"/>
</dbReference>
<dbReference type="OrthoDB" id="5080666at2"/>
<name>A0A4R5DPS5_9ACTN</name>
<protein>
    <recommendedName>
        <fullName evidence="3">GIY-YIG nuclease family protein</fullName>
    </recommendedName>
</protein>
<dbReference type="EMBL" id="SMKZ01000006">
    <property type="protein sequence ID" value="TDE12985.1"/>
    <property type="molecule type" value="Genomic_DNA"/>
</dbReference>
<comment type="caution">
    <text evidence="1">The sequence shown here is derived from an EMBL/GenBank/DDBJ whole genome shotgun (WGS) entry which is preliminary data.</text>
</comment>
<dbReference type="InParanoid" id="A0A4R5DPS5"/>
<organism evidence="1 2">
    <name type="scientific">Jiangella asiatica</name>
    <dbReference type="NCBI Taxonomy" id="2530372"/>
    <lineage>
        <taxon>Bacteria</taxon>
        <taxon>Bacillati</taxon>
        <taxon>Actinomycetota</taxon>
        <taxon>Actinomycetes</taxon>
        <taxon>Jiangellales</taxon>
        <taxon>Jiangellaceae</taxon>
        <taxon>Jiangella</taxon>
    </lineage>
</organism>
<sequence>MDNEAILLQVRDGELVGVGSWVYVWLRPGPDQPVIYVGSTGVPPVVRTWLHLHDADPDVGRVAARYPAAAHEPMDVLAFPVPRHLERAAVKAALVDLLDMRGLLSEFYVGDQPGLLTPDGGTSPTVGWIADQIAAHTSQDHRL</sequence>
<reference evidence="1 2" key="1">
    <citation type="submission" date="2019-03" db="EMBL/GenBank/DDBJ databases">
        <title>Draft genome sequences of novel Actinobacteria.</title>
        <authorList>
            <person name="Sahin N."/>
            <person name="Ay H."/>
            <person name="Saygin H."/>
        </authorList>
    </citation>
    <scope>NUCLEOTIDE SEQUENCE [LARGE SCALE GENOMIC DNA]</scope>
    <source>
        <strain evidence="1 2">5K138</strain>
    </source>
</reference>
<dbReference type="AlphaFoldDB" id="A0A4R5DPS5"/>